<dbReference type="OrthoDB" id="5070419at2759"/>
<keyword evidence="4" id="KW-1185">Reference proteome</keyword>
<protein>
    <submittedName>
        <fullName evidence="2">Uncharacterized protein</fullName>
    </submittedName>
</protein>
<accession>A0A8H6E5H4</accession>
<feature type="transmembrane region" description="Helical" evidence="1">
    <location>
        <begin position="83"/>
        <end position="106"/>
    </location>
</feature>
<evidence type="ECO:0000313" key="4">
    <source>
        <dbReference type="Proteomes" id="UP000541154"/>
    </source>
</evidence>
<dbReference type="AlphaFoldDB" id="A0A5N6FIR2"/>
<evidence type="ECO:0000256" key="1">
    <source>
        <dbReference type="SAM" id="Phobius"/>
    </source>
</evidence>
<name>A0A5N6FIR2_PETAA</name>
<keyword evidence="1" id="KW-0812">Transmembrane</keyword>
<dbReference type="EMBL" id="SPNV01000139">
    <property type="protein sequence ID" value="KAF5860159.1"/>
    <property type="molecule type" value="Genomic_DNA"/>
</dbReference>
<proteinExistence type="predicted"/>
<accession>A0A5N6FIR2</accession>
<keyword evidence="1" id="KW-0472">Membrane</keyword>
<reference evidence="3 4" key="1">
    <citation type="submission" date="2019-04" db="EMBL/GenBank/DDBJ databases">
        <title>Aspergillus burnettii sp. nov., novel species from soil in southeast Queensland.</title>
        <authorList>
            <person name="Gilchrist C.L.M."/>
            <person name="Pitt J.I."/>
            <person name="Lange L."/>
            <person name="Lacey H.J."/>
            <person name="Vuong D."/>
            <person name="Midgley D.J."/>
            <person name="Greenfield P."/>
            <person name="Bradbury M."/>
            <person name="Lacey E."/>
            <person name="Busk P.K."/>
            <person name="Pilgaard B."/>
            <person name="Chooi Y.H."/>
            <person name="Piggott A.M."/>
        </authorList>
    </citation>
    <scope>NUCLEOTIDE SEQUENCE [LARGE SCALE GENOMIC DNA]</scope>
    <source>
        <strain evidence="3 4">FRR 5400</strain>
    </source>
</reference>
<evidence type="ECO:0000313" key="2">
    <source>
        <dbReference type="EMBL" id="KAE8386886.1"/>
    </source>
</evidence>
<sequence>MAAFSPIPAYVIGTLCLALGINGLSRPSDEYKRFGLPLEKSTTGHRRTIPTSGSVSPLMYLKGIREVTYGLALLAMQYQRQEVAITTLVAIFSLAGLGDGLVVWFFGGDELKKKAFGHWVTFVGFTGWSWWRAAYV</sequence>
<accession>A0A5N7BYH0</accession>
<dbReference type="Pfam" id="PF14087">
    <property type="entry name" value="DUF4267"/>
    <property type="match status" value="1"/>
</dbReference>
<reference evidence="2" key="2">
    <citation type="submission" date="2019-04" db="EMBL/GenBank/DDBJ databases">
        <title>Friends and foes A comparative genomics studyof 23 Aspergillus species from section Flavi.</title>
        <authorList>
            <consortium name="DOE Joint Genome Institute"/>
            <person name="Kjaerbolling I."/>
            <person name="Vesth T."/>
            <person name="Frisvad J.C."/>
            <person name="Nybo J.L."/>
            <person name="Theobald S."/>
            <person name="Kildgaard S."/>
            <person name="Isbrandt T."/>
            <person name="Kuo A."/>
            <person name="Sato A."/>
            <person name="Lyhne E.K."/>
            <person name="Kogle M.E."/>
            <person name="Wiebenga A."/>
            <person name="Kun R.S."/>
            <person name="Lubbers R.J."/>
            <person name="Makela M.R."/>
            <person name="Barry K."/>
            <person name="Chovatia M."/>
            <person name="Clum A."/>
            <person name="Daum C."/>
            <person name="Haridas S."/>
            <person name="He G."/>
            <person name="LaButti K."/>
            <person name="Lipzen A."/>
            <person name="Mondo S."/>
            <person name="Riley R."/>
            <person name="Salamov A."/>
            <person name="Simmons B.A."/>
            <person name="Magnuson J.K."/>
            <person name="Henrissat B."/>
            <person name="Mortensen U.H."/>
            <person name="Larsen T.O."/>
            <person name="Devries R.P."/>
            <person name="Grigoriev I.V."/>
            <person name="Machida M."/>
            <person name="Baker S.E."/>
            <person name="Andersen M.R."/>
        </authorList>
    </citation>
    <scope>NUCLEOTIDE SEQUENCE [LARGE SCALE GENOMIC DNA]</scope>
    <source>
        <strain evidence="2">IBT 14317</strain>
    </source>
</reference>
<dbReference type="Proteomes" id="UP000326877">
    <property type="component" value="Unassembled WGS sequence"/>
</dbReference>
<evidence type="ECO:0000313" key="3">
    <source>
        <dbReference type="EMBL" id="KAF5860159.1"/>
    </source>
</evidence>
<feature type="transmembrane region" description="Helical" evidence="1">
    <location>
        <begin position="118"/>
        <end position="135"/>
    </location>
</feature>
<dbReference type="EMBL" id="ML735303">
    <property type="protein sequence ID" value="KAE8386886.1"/>
    <property type="molecule type" value="Genomic_DNA"/>
</dbReference>
<keyword evidence="1" id="KW-1133">Transmembrane helix</keyword>
<feature type="transmembrane region" description="Helical" evidence="1">
    <location>
        <begin position="6"/>
        <end position="24"/>
    </location>
</feature>
<organism evidence="2">
    <name type="scientific">Petromyces alliaceus</name>
    <name type="common">Aspergillus alliaceus</name>
    <dbReference type="NCBI Taxonomy" id="209559"/>
    <lineage>
        <taxon>Eukaryota</taxon>
        <taxon>Fungi</taxon>
        <taxon>Dikarya</taxon>
        <taxon>Ascomycota</taxon>
        <taxon>Pezizomycotina</taxon>
        <taxon>Eurotiomycetes</taxon>
        <taxon>Eurotiomycetidae</taxon>
        <taxon>Eurotiales</taxon>
        <taxon>Aspergillaceae</taxon>
        <taxon>Aspergillus</taxon>
        <taxon>Aspergillus subgen. Circumdati</taxon>
    </lineage>
</organism>
<dbReference type="InterPro" id="IPR025363">
    <property type="entry name" value="DUF4267"/>
</dbReference>
<gene>
    <name evidence="2" type="ORF">BDV23DRAFT_186880</name>
    <name evidence="3" type="ORF">ETB97_001864</name>
</gene>
<dbReference type="OMA" id="MYIKGIR"/>
<dbReference type="Proteomes" id="UP000541154">
    <property type="component" value="Unassembled WGS sequence"/>
</dbReference>